<dbReference type="GO" id="GO:0005886">
    <property type="term" value="C:plasma membrane"/>
    <property type="evidence" value="ECO:0007669"/>
    <property type="project" value="TreeGrafter"/>
</dbReference>
<dbReference type="InterPro" id="IPR007844">
    <property type="entry name" value="AsmA"/>
</dbReference>
<name>A0A9X2T4D1_9HYPH</name>
<dbReference type="InterPro" id="IPR052894">
    <property type="entry name" value="AsmA-related"/>
</dbReference>
<evidence type="ECO:0000313" key="4">
    <source>
        <dbReference type="Proteomes" id="UP001151088"/>
    </source>
</evidence>
<comment type="caution">
    <text evidence="3">The sequence shown here is derived from an EMBL/GenBank/DDBJ whole genome shotgun (WGS) entry which is preliminary data.</text>
</comment>
<sequence length="610" mass="63917">MKKLVPILLLPVVLVLAAAAFAPKLASDARLRAEAVAAVRAATGREPRIEGPVGFSVLPWPAITAEDLTVDDEDGDSRLMVPRLRVVLHLLPLLTGQARADHIELASPELSIVGSEASLDGFSALVAGLGTSRLDADIRVTDGQLLVRHGNVSEVVIPRADVRLAWQGMKEVALKGKLTWRGEPLDVDFALSDVARLAAGGGAGLRLSASGPPAEFSFDGSVKLAGGPVAEGQLAMSSRKLRDTLEWLGLDAPTEQGFGAFALRGQALMSDQGAALSSARLELDGNVSEGGFNLRLEDGRSIVQGSLASESVDLTPYGQLTIFDSDDGTWSDDPLDLSRLARLDLDLRLSATRVRAGNSQFRRMAASAVLKNGKLSLAIGEAEAWDGIFRAAIHVAPGPNGAGADARVDLAGDDVAFAKAFGDIFRSQRLEGKGSFHLTAGGAGESIAQIVTGLDGDFTLSGAHGALVGMDVGRILDRLAKRPLSGMGDLRGGRTPFDSIELSATIAGGIARLAKFEVESSRLRIAMNGKCSIARRDLDLSGEATLMGSKEAGTQVASFELPFIVRGDWERPVVLPDAQLLIRRSGAARALFGDKLNTLDPLGVSGSANP</sequence>
<proteinExistence type="predicted"/>
<accession>A0A9X2T4D1</accession>
<dbReference type="AlphaFoldDB" id="A0A9X2T4D1"/>
<feature type="domain" description="AsmA" evidence="2">
    <location>
        <begin position="327"/>
        <end position="515"/>
    </location>
</feature>
<dbReference type="EMBL" id="JANTHZ010000001">
    <property type="protein sequence ID" value="MCS0494274.1"/>
    <property type="molecule type" value="Genomic_DNA"/>
</dbReference>
<feature type="domain" description="AsmA" evidence="2">
    <location>
        <begin position="4"/>
        <end position="112"/>
    </location>
</feature>
<evidence type="ECO:0000256" key="1">
    <source>
        <dbReference type="SAM" id="SignalP"/>
    </source>
</evidence>
<feature type="signal peptide" evidence="1">
    <location>
        <begin position="1"/>
        <end position="22"/>
    </location>
</feature>
<evidence type="ECO:0000313" key="3">
    <source>
        <dbReference type="EMBL" id="MCS0494274.1"/>
    </source>
</evidence>
<organism evidence="3 4">
    <name type="scientific">Ancylobacter mangrovi</name>
    <dbReference type="NCBI Taxonomy" id="2972472"/>
    <lineage>
        <taxon>Bacteria</taxon>
        <taxon>Pseudomonadati</taxon>
        <taxon>Pseudomonadota</taxon>
        <taxon>Alphaproteobacteria</taxon>
        <taxon>Hyphomicrobiales</taxon>
        <taxon>Xanthobacteraceae</taxon>
        <taxon>Ancylobacter</taxon>
    </lineage>
</organism>
<dbReference type="PANTHER" id="PTHR30441">
    <property type="entry name" value="DUF748 DOMAIN-CONTAINING PROTEIN"/>
    <property type="match status" value="1"/>
</dbReference>
<keyword evidence="1" id="KW-0732">Signal</keyword>
<dbReference type="GO" id="GO:0090313">
    <property type="term" value="P:regulation of protein targeting to membrane"/>
    <property type="evidence" value="ECO:0007669"/>
    <property type="project" value="TreeGrafter"/>
</dbReference>
<gene>
    <name evidence="3" type="ORF">NVS89_04135</name>
</gene>
<reference evidence="3" key="1">
    <citation type="submission" date="2022-08" db="EMBL/GenBank/DDBJ databases">
        <authorList>
            <person name="Li F."/>
        </authorList>
    </citation>
    <scope>NUCLEOTIDE SEQUENCE</scope>
    <source>
        <strain evidence="3">MQZ15Z-1</strain>
    </source>
</reference>
<dbReference type="PANTHER" id="PTHR30441:SF4">
    <property type="entry name" value="PROTEIN ASMA"/>
    <property type="match status" value="1"/>
</dbReference>
<evidence type="ECO:0000259" key="2">
    <source>
        <dbReference type="Pfam" id="PF05170"/>
    </source>
</evidence>
<keyword evidence="4" id="KW-1185">Reference proteome</keyword>
<dbReference type="RefSeq" id="WP_258731217.1">
    <property type="nucleotide sequence ID" value="NZ_JANTHZ010000001.1"/>
</dbReference>
<dbReference type="Pfam" id="PF05170">
    <property type="entry name" value="AsmA"/>
    <property type="match status" value="2"/>
</dbReference>
<dbReference type="Proteomes" id="UP001151088">
    <property type="component" value="Unassembled WGS sequence"/>
</dbReference>
<protein>
    <submittedName>
        <fullName evidence="3">AsmA family protein</fullName>
    </submittedName>
</protein>
<feature type="chain" id="PRO_5040977801" evidence="1">
    <location>
        <begin position="23"/>
        <end position="610"/>
    </location>
</feature>